<dbReference type="EnsemblPlants" id="AUR62003756-RA">
    <property type="protein sequence ID" value="AUR62003756-RA:cds"/>
    <property type="gene ID" value="AUR62003756"/>
</dbReference>
<evidence type="ECO:0000313" key="10">
    <source>
        <dbReference type="EnsemblPlants" id="AUR62003756-RA:cds"/>
    </source>
</evidence>
<dbReference type="PANTHER" id="PTHR15415">
    <property type="entry name" value="MITOFILIN"/>
    <property type="match status" value="1"/>
</dbReference>
<keyword evidence="7" id="KW-0472">Membrane</keyword>
<feature type="compositionally biased region" description="Basic and acidic residues" evidence="9">
    <location>
        <begin position="269"/>
        <end position="285"/>
    </location>
</feature>
<proteinExistence type="inferred from homology"/>
<name>A0A803KXJ7_CHEQI</name>
<feature type="compositionally biased region" description="Basic and acidic residues" evidence="9">
    <location>
        <begin position="112"/>
        <end position="124"/>
    </location>
</feature>
<dbReference type="GO" id="GO:0061617">
    <property type="term" value="C:MICOS complex"/>
    <property type="evidence" value="ECO:0007669"/>
    <property type="project" value="TreeGrafter"/>
</dbReference>
<reference evidence="10" key="1">
    <citation type="journal article" date="2017" name="Nature">
        <title>The genome of Chenopodium quinoa.</title>
        <authorList>
            <person name="Jarvis D.E."/>
            <person name="Ho Y.S."/>
            <person name="Lightfoot D.J."/>
            <person name="Schmoeckel S.M."/>
            <person name="Li B."/>
            <person name="Borm T.J.A."/>
            <person name="Ohyanagi H."/>
            <person name="Mineta K."/>
            <person name="Michell C.T."/>
            <person name="Saber N."/>
            <person name="Kharbatia N.M."/>
            <person name="Rupper R.R."/>
            <person name="Sharp A.R."/>
            <person name="Dally N."/>
            <person name="Boughton B.A."/>
            <person name="Woo Y.H."/>
            <person name="Gao G."/>
            <person name="Schijlen E.G.W.M."/>
            <person name="Guo X."/>
            <person name="Momin A.A."/>
            <person name="Negrao S."/>
            <person name="Al-Babili S."/>
            <person name="Gehring C."/>
            <person name="Roessner U."/>
            <person name="Jung C."/>
            <person name="Murphy K."/>
            <person name="Arold S.T."/>
            <person name="Gojobori T."/>
            <person name="van der Linden C.G."/>
            <person name="van Loo E.N."/>
            <person name="Jellen E.N."/>
            <person name="Maughan P.J."/>
            <person name="Tester M."/>
        </authorList>
    </citation>
    <scope>NUCLEOTIDE SEQUENCE [LARGE SCALE GENOMIC DNA]</scope>
    <source>
        <strain evidence="10">cv. PI 614886</strain>
    </source>
</reference>
<feature type="compositionally biased region" description="Basic and acidic residues" evidence="9">
    <location>
        <begin position="241"/>
        <end position="254"/>
    </location>
</feature>
<evidence type="ECO:0000256" key="1">
    <source>
        <dbReference type="ARBA" id="ARBA00004273"/>
    </source>
</evidence>
<evidence type="ECO:0000256" key="3">
    <source>
        <dbReference type="ARBA" id="ARBA00022692"/>
    </source>
</evidence>
<feature type="compositionally biased region" description="Basic and acidic residues" evidence="9">
    <location>
        <begin position="214"/>
        <end position="223"/>
    </location>
</feature>
<keyword evidence="4" id="KW-0999">Mitochondrion inner membrane</keyword>
<comment type="subcellular location">
    <subcellularLocation>
        <location evidence="1">Mitochondrion inner membrane</location>
    </subcellularLocation>
</comment>
<dbReference type="OMA" id="EETHKEM"/>
<evidence type="ECO:0000256" key="4">
    <source>
        <dbReference type="ARBA" id="ARBA00022792"/>
    </source>
</evidence>
<feature type="compositionally biased region" description="Basic and acidic residues" evidence="9">
    <location>
        <begin position="139"/>
        <end position="158"/>
    </location>
</feature>
<evidence type="ECO:0000256" key="6">
    <source>
        <dbReference type="ARBA" id="ARBA00023128"/>
    </source>
</evidence>
<evidence type="ECO:0008006" key="12">
    <source>
        <dbReference type="Google" id="ProtNLM"/>
    </source>
</evidence>
<organism evidence="10 11">
    <name type="scientific">Chenopodium quinoa</name>
    <name type="common">Quinoa</name>
    <dbReference type="NCBI Taxonomy" id="63459"/>
    <lineage>
        <taxon>Eukaryota</taxon>
        <taxon>Viridiplantae</taxon>
        <taxon>Streptophyta</taxon>
        <taxon>Embryophyta</taxon>
        <taxon>Tracheophyta</taxon>
        <taxon>Spermatophyta</taxon>
        <taxon>Magnoliopsida</taxon>
        <taxon>eudicotyledons</taxon>
        <taxon>Gunneridae</taxon>
        <taxon>Pentapetalae</taxon>
        <taxon>Caryophyllales</taxon>
        <taxon>Chenopodiaceae</taxon>
        <taxon>Chenopodioideae</taxon>
        <taxon>Atripliceae</taxon>
        <taxon>Chenopodium</taxon>
    </lineage>
</organism>
<keyword evidence="3" id="KW-0812">Transmembrane</keyword>
<evidence type="ECO:0000256" key="2">
    <source>
        <dbReference type="ARBA" id="ARBA00010877"/>
    </source>
</evidence>
<keyword evidence="6" id="KW-0496">Mitochondrion</keyword>
<dbReference type="InterPro" id="IPR019133">
    <property type="entry name" value="MIC60"/>
</dbReference>
<dbReference type="PANTHER" id="PTHR15415:SF7">
    <property type="entry name" value="MICOS COMPLEX SUBUNIT MIC60"/>
    <property type="match status" value="1"/>
</dbReference>
<reference evidence="10" key="2">
    <citation type="submission" date="2021-03" db="UniProtKB">
        <authorList>
            <consortium name="EnsemblPlants"/>
        </authorList>
    </citation>
    <scope>IDENTIFICATION</scope>
</reference>
<sequence length="666" mass="73031">MLWLFRVVDRSLGEYQGSLQLLRQVYNFCQAVCIWVSNVEYLGLVQIHSSVYPRREFSSIPQQNASPGPSSKTKPIGLFIGSVAFGACFYAAYSRGYINVLLGQKEQNSDLLKVDNGKSPKGDEGLDFQNNKDATPVHTSKDSEILNHHVNDETERQSTMDPIGDSGKFEGENDSIVKDLSELANEAFTHAKEEDLPKHSGDEIAKGEQLSKSSLEETAKDEYSSSQKPFADSADMNSSGEKSHFEQHETDVDRPTITNVDAVLQGNNTDKDDITELKPQNEPKVESSSSLLDTYHLEDKVDDGASTTSGHASNNSSPLEETSSSALGDSEDAYVSKDGKLILDFLQAIHAAEQRQAELDARVFAEEKRTMKDKYEKELKDARARELMYAEEAAMLEKEVNKEKAKAAAALKSLQERAEERLKMELEEKEREAELKQKEIKDLAKAELAASIALEKAAQIEKMAEANLNINALCMAFYAGSEEARQTHSMHKLALGALALEDALSNGLPVQSELDALHVCVDNVDKDPLLQLALSSIPEDVRLHGTDTILQLNRKFDDLKGTLRHFSLIPPDGGGILAHSLAHVASFLKVKEADQSGDGIESVLNKAESLLAQGKLAEAADVLEDGVKGSKASEVVGDWLRRARNRAIADQALVLIQSYAASISLT</sequence>
<feature type="compositionally biased region" description="Polar residues" evidence="9">
    <location>
        <begin position="305"/>
        <end position="327"/>
    </location>
</feature>
<keyword evidence="5" id="KW-1133">Transmembrane helix</keyword>
<dbReference type="Pfam" id="PF09731">
    <property type="entry name" value="Mitofilin"/>
    <property type="match status" value="1"/>
</dbReference>
<dbReference type="GO" id="GO:0042407">
    <property type="term" value="P:cristae formation"/>
    <property type="evidence" value="ECO:0007669"/>
    <property type="project" value="TreeGrafter"/>
</dbReference>
<feature type="coiled-coil region" evidence="8">
    <location>
        <begin position="365"/>
        <end position="446"/>
    </location>
</feature>
<protein>
    <recommendedName>
        <fullName evidence="12">MICOS complex subunit MIC60</fullName>
    </recommendedName>
</protein>
<accession>A0A803KXJ7</accession>
<feature type="region of interest" description="Disordered" evidence="9">
    <location>
        <begin position="191"/>
        <end position="331"/>
    </location>
</feature>
<evidence type="ECO:0000313" key="11">
    <source>
        <dbReference type="Proteomes" id="UP000596660"/>
    </source>
</evidence>
<evidence type="ECO:0000256" key="5">
    <source>
        <dbReference type="ARBA" id="ARBA00022989"/>
    </source>
</evidence>
<dbReference type="AlphaFoldDB" id="A0A803KXJ7"/>
<feature type="compositionally biased region" description="Basic and acidic residues" evidence="9">
    <location>
        <begin position="191"/>
        <end position="206"/>
    </location>
</feature>
<feature type="region of interest" description="Disordered" evidence="9">
    <location>
        <begin position="112"/>
        <end position="172"/>
    </location>
</feature>
<evidence type="ECO:0000256" key="8">
    <source>
        <dbReference type="SAM" id="Coils"/>
    </source>
</evidence>
<dbReference type="Proteomes" id="UP000596660">
    <property type="component" value="Unplaced"/>
</dbReference>
<evidence type="ECO:0000256" key="7">
    <source>
        <dbReference type="ARBA" id="ARBA00023136"/>
    </source>
</evidence>
<comment type="similarity">
    <text evidence="2">Belongs to the MICOS complex subunit Mic60 family.</text>
</comment>
<keyword evidence="11" id="KW-1185">Reference proteome</keyword>
<keyword evidence="8" id="KW-0175">Coiled coil</keyword>
<dbReference type="Gramene" id="AUR62003756-RA">
    <property type="protein sequence ID" value="AUR62003756-RA:cds"/>
    <property type="gene ID" value="AUR62003756"/>
</dbReference>
<evidence type="ECO:0000256" key="9">
    <source>
        <dbReference type="SAM" id="MobiDB-lite"/>
    </source>
</evidence>